<evidence type="ECO:0000313" key="3">
    <source>
        <dbReference type="EMBL" id="RHC98415.1"/>
    </source>
</evidence>
<dbReference type="AlphaFoldDB" id="A0A3E4UPK8"/>
<proteinExistence type="predicted"/>
<sequence>MIQIETERGGWFHQFSGLSSPIVTWYHAYYKRGCITTGYETWVESQRFNEDYTEAVITYEFNDKKKNTMIIVMDSGYEYQIFVNGKLMEHEEHVKGALEIRLYEEKGKIKVIKNEEIL</sequence>
<dbReference type="EMBL" id="QSSX01000131">
    <property type="protein sequence ID" value="RGM13347.1"/>
    <property type="molecule type" value="Genomic_DNA"/>
</dbReference>
<evidence type="ECO:0000313" key="6">
    <source>
        <dbReference type="Proteomes" id="UP000286137"/>
    </source>
</evidence>
<comment type="caution">
    <text evidence="1">The sequence shown here is derived from an EMBL/GenBank/DDBJ whole genome shotgun (WGS) entry which is preliminary data.</text>
</comment>
<evidence type="ECO:0000313" key="4">
    <source>
        <dbReference type="Proteomes" id="UP000260808"/>
    </source>
</evidence>
<dbReference type="Proteomes" id="UP000260808">
    <property type="component" value="Unassembled WGS sequence"/>
</dbReference>
<name>A0A3E4UPK8_MEDGN</name>
<protein>
    <submittedName>
        <fullName evidence="1">Uncharacterized protein</fullName>
    </submittedName>
</protein>
<dbReference type="EMBL" id="QSIR01000075">
    <property type="protein sequence ID" value="RHC98415.1"/>
    <property type="molecule type" value="Genomic_DNA"/>
</dbReference>
<reference evidence="4 5" key="1">
    <citation type="submission" date="2018-08" db="EMBL/GenBank/DDBJ databases">
        <title>A genome reference for cultivated species of the human gut microbiota.</title>
        <authorList>
            <person name="Zou Y."/>
            <person name="Xue W."/>
            <person name="Luo G."/>
        </authorList>
    </citation>
    <scope>NUCLEOTIDE SEQUENCE [LARGE SCALE GENOMIC DNA]</scope>
    <source>
        <strain evidence="2 6">AF27-4BH</strain>
        <strain evidence="3 5">AM32-6</strain>
        <strain evidence="1 4">TF01-20-2</strain>
    </source>
</reference>
<dbReference type="Proteomes" id="UP000284472">
    <property type="component" value="Unassembled WGS sequence"/>
</dbReference>
<dbReference type="Proteomes" id="UP000286137">
    <property type="component" value="Unassembled WGS sequence"/>
</dbReference>
<dbReference type="EMBL" id="QRTJ01000129">
    <property type="protein sequence ID" value="RGQ56059.1"/>
    <property type="molecule type" value="Genomic_DNA"/>
</dbReference>
<organism evidence="1 4">
    <name type="scientific">Mediterraneibacter gnavus</name>
    <name type="common">Ruminococcus gnavus</name>
    <dbReference type="NCBI Taxonomy" id="33038"/>
    <lineage>
        <taxon>Bacteria</taxon>
        <taxon>Bacillati</taxon>
        <taxon>Bacillota</taxon>
        <taxon>Clostridia</taxon>
        <taxon>Lachnospirales</taxon>
        <taxon>Lachnospiraceae</taxon>
        <taxon>Mediterraneibacter</taxon>
    </lineage>
</organism>
<gene>
    <name evidence="3" type="ORF">DW812_18775</name>
    <name evidence="2" type="ORF">DWY88_18980</name>
    <name evidence="1" type="ORF">DXC31_18720</name>
</gene>
<evidence type="ECO:0000313" key="1">
    <source>
        <dbReference type="EMBL" id="RGM13347.1"/>
    </source>
</evidence>
<evidence type="ECO:0000313" key="2">
    <source>
        <dbReference type="EMBL" id="RGQ56059.1"/>
    </source>
</evidence>
<evidence type="ECO:0000313" key="5">
    <source>
        <dbReference type="Proteomes" id="UP000284472"/>
    </source>
</evidence>
<accession>A0A3E4UPK8</accession>